<sequence length="51" mass="5688">MTSLNALTPARLQFGATVSLRILYPAITIGLAGYLPMLEGVWLWKRKPVCR</sequence>
<dbReference type="Pfam" id="PF01654">
    <property type="entry name" value="Cyt_bd_oxida_I"/>
    <property type="match status" value="1"/>
</dbReference>
<keyword evidence="6 12" id="KW-0812">Transmembrane</keyword>
<evidence type="ECO:0000313" key="14">
    <source>
        <dbReference type="Proteomes" id="UP000603940"/>
    </source>
</evidence>
<dbReference type="EMBL" id="JACTUZ010000014">
    <property type="protein sequence ID" value="MBC9176524.1"/>
    <property type="molecule type" value="Genomic_DNA"/>
</dbReference>
<evidence type="ECO:0000256" key="11">
    <source>
        <dbReference type="ARBA" id="ARBA00023136"/>
    </source>
</evidence>
<evidence type="ECO:0000256" key="12">
    <source>
        <dbReference type="SAM" id="Phobius"/>
    </source>
</evidence>
<keyword evidence="8" id="KW-0249">Electron transport</keyword>
<evidence type="ECO:0000256" key="4">
    <source>
        <dbReference type="ARBA" id="ARBA00022475"/>
    </source>
</evidence>
<keyword evidence="5" id="KW-0349">Heme</keyword>
<keyword evidence="3" id="KW-0813">Transport</keyword>
<comment type="subcellular location">
    <subcellularLocation>
        <location evidence="1">Cell membrane</location>
        <topology evidence="1">Multi-pass membrane protein</topology>
    </subcellularLocation>
</comment>
<reference evidence="13 14" key="1">
    <citation type="journal article" date="2009" name="Int. J. Syst. Evol. Microbiol.">
        <title>Transfer of Teichococcus ludipueritiae and Muricoccus roseus to the genus Roseomonas, as Roseomonas ludipueritiae comb. nov. and Roseomonas rosea comb. nov., respectively, and emended description of the genus Roseomonas.</title>
        <authorList>
            <person name="Sanchez-Porro C."/>
            <person name="Gallego V."/>
            <person name="Busse H.J."/>
            <person name="Kampfer P."/>
            <person name="Ventosa A."/>
        </authorList>
    </citation>
    <scope>NUCLEOTIDE SEQUENCE [LARGE SCALE GENOMIC DNA]</scope>
    <source>
        <strain evidence="13 14">DSM 14915</strain>
    </source>
</reference>
<keyword evidence="9 12" id="KW-1133">Transmembrane helix</keyword>
<keyword evidence="7" id="KW-0479">Metal-binding</keyword>
<evidence type="ECO:0000256" key="1">
    <source>
        <dbReference type="ARBA" id="ARBA00004651"/>
    </source>
</evidence>
<protein>
    <submittedName>
        <fullName evidence="13">Cytochrome ubiquinol oxidase subunit I</fullName>
    </submittedName>
</protein>
<organism evidence="13 14">
    <name type="scientific">Pseudoroseomonas ludipueritiae</name>
    <dbReference type="NCBI Taxonomy" id="198093"/>
    <lineage>
        <taxon>Bacteria</taxon>
        <taxon>Pseudomonadati</taxon>
        <taxon>Pseudomonadota</taxon>
        <taxon>Alphaproteobacteria</taxon>
        <taxon>Acetobacterales</taxon>
        <taxon>Acetobacteraceae</taxon>
        <taxon>Pseudoroseomonas</taxon>
    </lineage>
</organism>
<evidence type="ECO:0000256" key="10">
    <source>
        <dbReference type="ARBA" id="ARBA00023004"/>
    </source>
</evidence>
<keyword evidence="4" id="KW-1003">Cell membrane</keyword>
<evidence type="ECO:0000256" key="2">
    <source>
        <dbReference type="ARBA" id="ARBA00009819"/>
    </source>
</evidence>
<keyword evidence="11 12" id="KW-0472">Membrane</keyword>
<accession>A0ABR7R452</accession>
<evidence type="ECO:0000256" key="7">
    <source>
        <dbReference type="ARBA" id="ARBA00022723"/>
    </source>
</evidence>
<evidence type="ECO:0000256" key="5">
    <source>
        <dbReference type="ARBA" id="ARBA00022617"/>
    </source>
</evidence>
<name>A0ABR7R452_9PROT</name>
<evidence type="ECO:0000256" key="9">
    <source>
        <dbReference type="ARBA" id="ARBA00022989"/>
    </source>
</evidence>
<dbReference type="Proteomes" id="UP000603940">
    <property type="component" value="Unassembled WGS sequence"/>
</dbReference>
<comment type="similarity">
    <text evidence="2">Belongs to the cytochrome ubiquinol oxidase subunit 1 family.</text>
</comment>
<evidence type="ECO:0000313" key="13">
    <source>
        <dbReference type="EMBL" id="MBC9176524.1"/>
    </source>
</evidence>
<evidence type="ECO:0000256" key="3">
    <source>
        <dbReference type="ARBA" id="ARBA00022448"/>
    </source>
</evidence>
<evidence type="ECO:0000256" key="6">
    <source>
        <dbReference type="ARBA" id="ARBA00022692"/>
    </source>
</evidence>
<comment type="caution">
    <text evidence="13">The sequence shown here is derived from an EMBL/GenBank/DDBJ whole genome shotgun (WGS) entry which is preliminary data.</text>
</comment>
<gene>
    <name evidence="13" type="ORF">IBL25_06165</name>
</gene>
<proteinExistence type="inferred from homology"/>
<evidence type="ECO:0000256" key="8">
    <source>
        <dbReference type="ARBA" id="ARBA00022982"/>
    </source>
</evidence>
<keyword evidence="10" id="KW-0408">Iron</keyword>
<keyword evidence="14" id="KW-1185">Reference proteome</keyword>
<feature type="transmembrane region" description="Helical" evidence="12">
    <location>
        <begin position="22"/>
        <end position="44"/>
    </location>
</feature>
<dbReference type="RefSeq" id="WP_187777677.1">
    <property type="nucleotide sequence ID" value="NZ_JACTUZ010000014.1"/>
</dbReference>
<dbReference type="InterPro" id="IPR002585">
    <property type="entry name" value="Cyt-d_ubiquinol_oxidase_su_1"/>
</dbReference>